<dbReference type="SMART" id="SM00155">
    <property type="entry name" value="PLDc"/>
    <property type="match status" value="2"/>
</dbReference>
<reference evidence="14 15" key="1">
    <citation type="journal article" date="2013" name="Proc. Natl. Acad. Sci. U.S.A.">
        <title>Fine-scale variation in meiotic recombination in Mimulus inferred from population shotgun sequencing.</title>
        <authorList>
            <person name="Hellsten U."/>
            <person name="Wright K.M."/>
            <person name="Jenkins J."/>
            <person name="Shu S."/>
            <person name="Yuan Y."/>
            <person name="Wessler S.R."/>
            <person name="Schmutz J."/>
            <person name="Willis J.H."/>
            <person name="Rokhsar D.S."/>
        </authorList>
    </citation>
    <scope>NUCLEOTIDE SEQUENCE [LARGE SCALE GENOMIC DNA]</scope>
    <source>
        <strain evidence="15">cv. DUN x IM62</strain>
    </source>
</reference>
<dbReference type="Proteomes" id="UP000030748">
    <property type="component" value="Unassembled WGS sequence"/>
</dbReference>
<evidence type="ECO:0000256" key="1">
    <source>
        <dbReference type="ARBA" id="ARBA00000798"/>
    </source>
</evidence>
<dbReference type="InterPro" id="IPR035892">
    <property type="entry name" value="C2_domain_sf"/>
</dbReference>
<evidence type="ECO:0000313" key="15">
    <source>
        <dbReference type="Proteomes" id="UP000030748"/>
    </source>
</evidence>
<dbReference type="PROSITE" id="PS50035">
    <property type="entry name" value="PLD"/>
    <property type="match status" value="2"/>
</dbReference>
<evidence type="ECO:0000256" key="6">
    <source>
        <dbReference type="ARBA" id="ARBA00022737"/>
    </source>
</evidence>
<evidence type="ECO:0000256" key="10">
    <source>
        <dbReference type="ARBA" id="ARBA00023098"/>
    </source>
</evidence>
<dbReference type="GO" id="GO:0005886">
    <property type="term" value="C:plasma membrane"/>
    <property type="evidence" value="ECO:0000318"/>
    <property type="project" value="GO_Central"/>
</dbReference>
<gene>
    <name evidence="14" type="ORF">MIMGU_mgv1a026439mg</name>
</gene>
<dbReference type="GO" id="GO:0005509">
    <property type="term" value="F:calcium ion binding"/>
    <property type="evidence" value="ECO:0007669"/>
    <property type="project" value="InterPro"/>
</dbReference>
<dbReference type="PANTHER" id="PTHR18896">
    <property type="entry name" value="PHOSPHOLIPASE D"/>
    <property type="match status" value="1"/>
</dbReference>
<proteinExistence type="inferred from homology"/>
<dbReference type="STRING" id="4155.A0A022RLX6"/>
<feature type="domain" description="PLD phosphodiesterase" evidence="13">
    <location>
        <begin position="296"/>
        <end position="331"/>
    </location>
</feature>
<evidence type="ECO:0000256" key="5">
    <source>
        <dbReference type="ARBA" id="ARBA00022723"/>
    </source>
</evidence>
<name>A0A022RLX6_ERYGU</name>
<protein>
    <recommendedName>
        <fullName evidence="4 11">Phospholipase D</fullName>
        <ecNumber evidence="4 11">3.1.4.4</ecNumber>
    </recommendedName>
</protein>
<dbReference type="EC" id="3.1.4.4" evidence="4 11"/>
<dbReference type="SMART" id="SM00239">
    <property type="entry name" value="C2"/>
    <property type="match status" value="1"/>
</dbReference>
<dbReference type="InterPro" id="IPR024632">
    <property type="entry name" value="PLipase_D_C"/>
</dbReference>
<comment type="function">
    <text evidence="11">Hydrolyzes glycerol-phospholipids at the terminal phosphodiesteric bond.</text>
</comment>
<evidence type="ECO:0000259" key="12">
    <source>
        <dbReference type="PROSITE" id="PS50004"/>
    </source>
</evidence>
<dbReference type="SUPFAM" id="SSF56024">
    <property type="entry name" value="Phospholipase D/nuclease"/>
    <property type="match status" value="2"/>
</dbReference>
<dbReference type="AlphaFoldDB" id="A0A022RLX6"/>
<dbReference type="GO" id="GO:0046470">
    <property type="term" value="P:phosphatidylcholine metabolic process"/>
    <property type="evidence" value="ECO:0007669"/>
    <property type="project" value="InterPro"/>
</dbReference>
<dbReference type="Pfam" id="PF00168">
    <property type="entry name" value="C2"/>
    <property type="match status" value="1"/>
</dbReference>
<evidence type="ECO:0000259" key="13">
    <source>
        <dbReference type="PROSITE" id="PS50035"/>
    </source>
</evidence>
<feature type="domain" description="PLD phosphodiesterase" evidence="13">
    <location>
        <begin position="632"/>
        <end position="659"/>
    </location>
</feature>
<keyword evidence="15" id="KW-1185">Reference proteome</keyword>
<evidence type="ECO:0000256" key="4">
    <source>
        <dbReference type="ARBA" id="ARBA00012027"/>
    </source>
</evidence>
<comment type="similarity">
    <text evidence="3 11">Belongs to the phospholipase D family. C2-PLD subfamily.</text>
</comment>
<comment type="catalytic activity">
    <reaction evidence="1 11">
        <text>a 1,2-diacyl-sn-glycero-3-phosphocholine + H2O = a 1,2-diacyl-sn-glycero-3-phosphate + choline + H(+)</text>
        <dbReference type="Rhea" id="RHEA:14445"/>
        <dbReference type="ChEBI" id="CHEBI:15354"/>
        <dbReference type="ChEBI" id="CHEBI:15377"/>
        <dbReference type="ChEBI" id="CHEBI:15378"/>
        <dbReference type="ChEBI" id="CHEBI:57643"/>
        <dbReference type="ChEBI" id="CHEBI:58608"/>
        <dbReference type="EC" id="3.1.4.4"/>
    </reaction>
</comment>
<dbReference type="GO" id="GO:0009395">
    <property type="term" value="P:phospholipid catabolic process"/>
    <property type="evidence" value="ECO:0000318"/>
    <property type="project" value="GO_Central"/>
</dbReference>
<evidence type="ECO:0000313" key="14">
    <source>
        <dbReference type="EMBL" id="EYU41069.1"/>
    </source>
</evidence>
<comment type="cofactor">
    <cofactor evidence="2 11">
        <name>Ca(2+)</name>
        <dbReference type="ChEBI" id="CHEBI:29108"/>
    </cofactor>
</comment>
<evidence type="ECO:0000256" key="2">
    <source>
        <dbReference type="ARBA" id="ARBA00001913"/>
    </source>
</evidence>
<dbReference type="PROSITE" id="PS50004">
    <property type="entry name" value="C2"/>
    <property type="match status" value="1"/>
</dbReference>
<dbReference type="Gene3D" id="2.60.40.150">
    <property type="entry name" value="C2 domain"/>
    <property type="match status" value="1"/>
</dbReference>
<dbReference type="Pfam" id="PF12357">
    <property type="entry name" value="PLD_C"/>
    <property type="match status" value="1"/>
</dbReference>
<dbReference type="Pfam" id="PF00614">
    <property type="entry name" value="PLDc"/>
    <property type="match status" value="1"/>
</dbReference>
<evidence type="ECO:0000256" key="8">
    <source>
        <dbReference type="ARBA" id="ARBA00022837"/>
    </source>
</evidence>
<dbReference type="PIRSF" id="PIRSF036470">
    <property type="entry name" value="PLD_plant"/>
    <property type="match status" value="1"/>
</dbReference>
<sequence length="787" mass="90831">MKNNEEMIYLHGDIDIKIIEARCMPCMEFISEHVCHCLQNPYVKVYMGEARVACTARVRARSQNPVWNEHFQLPLAHPVDQVRFALRDTEICETKLNAFVPAKKIVTGELIDEWFLVVGTDGPHTAIKLQIKFTPCEINPIYSSGISENFAVERSYFPMRHGGKLTLYQDAHVIDGMLPEIKLEDGRNFEHEKCWEDICHSISEALHLVYIVGWSVYHKVKLVREPSKQLPNGGDLNLGELLKYKAQQGVRVALLVWNDRTSCDNCFIKTKGKMKTHDKETRNFFKHSSVTCVGRMFYSQHQKCVIVDTKGHENNRKITTFIGGLDLCDGRYDTPDHRLYDNNNVFKDDYHNPTLHEGEKGPRQPWHDLHCKIEGPAAYDVLKNFEQRWKKATKNSEFSQFCKRLLGWNDFTLVDINHNSRIASPSTTVPNDDHSLRVSNEDDHENWHVQIFRSVDSASVEGFPKTDIEAKEQNLVYEQKLVIDMSIQMAYIQAIRSARHFIFIENQYFLGSSFAWPTYKKAGAHNLIPMELALKIASKIRSNERFTVYVVIPMWPEGDPKSGPVQEILCWQGETMKMMYRIIAQELKSVQLDNAHPTDYLNFYCLGNRQERHKDESSRQDMDSASEEHGRFMIYVHSKGMIVDDEYVIIGSANINERSMAGYRDTEIATGAYQPYYTWTNKNEHPCGQVYGYRMSIWAEHIGRIESCIKEPKNLECVKYINRVAEDNWKKYTAEQYSPLQGHILKYPVEIDAYGNVKPLPGHEFFPDVGGKVLGNPCMMLPKNLST</sequence>
<dbReference type="InterPro" id="IPR015679">
    <property type="entry name" value="PLipase_D_fam"/>
</dbReference>
<dbReference type="SUPFAM" id="SSF49562">
    <property type="entry name" value="C2 domain (Calcium/lipid-binding domain, CaLB)"/>
    <property type="match status" value="1"/>
</dbReference>
<evidence type="ECO:0000256" key="7">
    <source>
        <dbReference type="ARBA" id="ARBA00022801"/>
    </source>
</evidence>
<keyword evidence="5" id="KW-0479">Metal-binding</keyword>
<keyword evidence="10" id="KW-0443">Lipid metabolism</keyword>
<dbReference type="Gene3D" id="3.30.870.10">
    <property type="entry name" value="Endonuclease Chain A"/>
    <property type="match status" value="2"/>
</dbReference>
<dbReference type="eggNOG" id="KOG1329">
    <property type="taxonomic scope" value="Eukaryota"/>
</dbReference>
<dbReference type="EMBL" id="KI630370">
    <property type="protein sequence ID" value="EYU41069.1"/>
    <property type="molecule type" value="Genomic_DNA"/>
</dbReference>
<evidence type="ECO:0000256" key="3">
    <source>
        <dbReference type="ARBA" id="ARBA00010683"/>
    </source>
</evidence>
<dbReference type="InterPro" id="IPR001736">
    <property type="entry name" value="PLipase_D/transphosphatidylase"/>
</dbReference>
<keyword evidence="6" id="KW-0677">Repeat</keyword>
<feature type="domain" description="C2" evidence="12">
    <location>
        <begin position="1"/>
        <end position="115"/>
    </location>
</feature>
<dbReference type="InterPro" id="IPR000008">
    <property type="entry name" value="C2_dom"/>
</dbReference>
<keyword evidence="7 11" id="KW-0378">Hydrolase</keyword>
<dbReference type="GO" id="GO:0004630">
    <property type="term" value="F:phospholipase D activity"/>
    <property type="evidence" value="ECO:0000318"/>
    <property type="project" value="GO_Central"/>
</dbReference>
<organism evidence="14 15">
    <name type="scientific">Erythranthe guttata</name>
    <name type="common">Yellow monkey flower</name>
    <name type="synonym">Mimulus guttatus</name>
    <dbReference type="NCBI Taxonomy" id="4155"/>
    <lineage>
        <taxon>Eukaryota</taxon>
        <taxon>Viridiplantae</taxon>
        <taxon>Streptophyta</taxon>
        <taxon>Embryophyta</taxon>
        <taxon>Tracheophyta</taxon>
        <taxon>Spermatophyta</taxon>
        <taxon>Magnoliopsida</taxon>
        <taxon>eudicotyledons</taxon>
        <taxon>Gunneridae</taxon>
        <taxon>Pentapetalae</taxon>
        <taxon>asterids</taxon>
        <taxon>lamiids</taxon>
        <taxon>Lamiales</taxon>
        <taxon>Phrymaceae</taxon>
        <taxon>Erythranthe</taxon>
    </lineage>
</organism>
<accession>A0A022RLX6</accession>
<keyword evidence="9 11" id="KW-0442">Lipid degradation</keyword>
<keyword evidence="8 11" id="KW-0106">Calcium</keyword>
<dbReference type="PANTHER" id="PTHR18896:SF60">
    <property type="entry name" value="PHOSPHOLIPASE D"/>
    <property type="match status" value="1"/>
</dbReference>
<evidence type="ECO:0000256" key="11">
    <source>
        <dbReference type="PIRNR" id="PIRNR036470"/>
    </source>
</evidence>
<evidence type="ECO:0000256" key="9">
    <source>
        <dbReference type="ARBA" id="ARBA00022963"/>
    </source>
</evidence>
<dbReference type="InterPro" id="IPR011402">
    <property type="entry name" value="PLipase_D_pln"/>
</dbReference>